<dbReference type="AlphaFoldDB" id="A0A2W6AFP6"/>
<organism evidence="1 2">
    <name type="scientific">Candidatus Aeolococcus gillhamiae</name>
    <dbReference type="NCBI Taxonomy" id="3127015"/>
    <lineage>
        <taxon>Bacteria</taxon>
        <taxon>Bacillati</taxon>
        <taxon>Candidatus Dormiibacterota</taxon>
        <taxon>Candidatus Dormibacteria</taxon>
        <taxon>Candidatus Aeolococcales</taxon>
        <taxon>Candidatus Aeolococcaceae</taxon>
        <taxon>Candidatus Aeolococcus</taxon>
    </lineage>
</organism>
<reference evidence="1 2" key="1">
    <citation type="journal article" date="2017" name="Nature">
        <title>Atmospheric trace gases support primary production in Antarctic desert surface soil.</title>
        <authorList>
            <person name="Ji M."/>
            <person name="Greening C."/>
            <person name="Vanwonterghem I."/>
            <person name="Carere C.R."/>
            <person name="Bay S.K."/>
            <person name="Steen J.A."/>
            <person name="Montgomery K."/>
            <person name="Lines T."/>
            <person name="Beardall J."/>
            <person name="van Dorst J."/>
            <person name="Snape I."/>
            <person name="Stott M.B."/>
            <person name="Hugenholtz P."/>
            <person name="Ferrari B.C."/>
        </authorList>
    </citation>
    <scope>NUCLEOTIDE SEQUENCE [LARGE SCALE GENOMIC DNA]</scope>
    <source>
        <strain evidence="1">RRmetagenome_bin12</strain>
    </source>
</reference>
<evidence type="ECO:0000313" key="2">
    <source>
        <dbReference type="Proteomes" id="UP000248724"/>
    </source>
</evidence>
<protein>
    <submittedName>
        <fullName evidence="1">Uncharacterized protein</fullName>
    </submittedName>
</protein>
<sequence length="179" mass="19689">LVFQGKVFRTAGSLYPRVDGWAVSTYEMGEDRTIRPNGDHPPREHQLLDLEIRDDGGLRLFCAAASAGLESSDRRLHTGLIGTLALRVLQAAVAVSDKTDYQGAWAFGLALRGHGTVSIGQGVIRGFVDRRIDVYDETVNASMEELRTRPDEIARSLLTRLYRAFGFLDHVPGLPGPNN</sequence>
<proteinExistence type="predicted"/>
<dbReference type="EMBL" id="QHBU01000076">
    <property type="protein sequence ID" value="PZR82304.1"/>
    <property type="molecule type" value="Genomic_DNA"/>
</dbReference>
<name>A0A2W6AFP6_9BACT</name>
<evidence type="ECO:0000313" key="1">
    <source>
        <dbReference type="EMBL" id="PZR82304.1"/>
    </source>
</evidence>
<comment type="caution">
    <text evidence="1">The sequence shown here is derived from an EMBL/GenBank/DDBJ whole genome shotgun (WGS) entry which is preliminary data.</text>
</comment>
<accession>A0A2W6AFP6</accession>
<dbReference type="Proteomes" id="UP000248724">
    <property type="component" value="Unassembled WGS sequence"/>
</dbReference>
<feature type="non-terminal residue" evidence="1">
    <location>
        <position position="1"/>
    </location>
</feature>
<gene>
    <name evidence="1" type="ORF">DLM65_04105</name>
</gene>